<evidence type="ECO:0000256" key="5">
    <source>
        <dbReference type="ARBA" id="ARBA00022806"/>
    </source>
</evidence>
<keyword evidence="6" id="KW-0067">ATP-binding</keyword>
<name>A0A9N9RZS2_9DIPT</name>
<dbReference type="AlphaFoldDB" id="A0A9N9RZS2"/>
<dbReference type="InterPro" id="IPR011545">
    <property type="entry name" value="DEAD/DEAH_box_helicase_dom"/>
</dbReference>
<feature type="domain" description="Helicase ATP-binding" evidence="9">
    <location>
        <begin position="273"/>
        <end position="440"/>
    </location>
</feature>
<dbReference type="SMART" id="SM00487">
    <property type="entry name" value="DEXDc"/>
    <property type="match status" value="1"/>
</dbReference>
<dbReference type="GO" id="GO:0005730">
    <property type="term" value="C:nucleolus"/>
    <property type="evidence" value="ECO:0007669"/>
    <property type="project" value="TreeGrafter"/>
</dbReference>
<accession>A0A9N9RZS2</accession>
<dbReference type="InterPro" id="IPR056371">
    <property type="entry name" value="DHX37-like_C"/>
</dbReference>
<keyword evidence="12" id="KW-1185">Reference proteome</keyword>
<feature type="compositionally biased region" description="Basic and acidic residues" evidence="8">
    <location>
        <begin position="129"/>
        <end position="138"/>
    </location>
</feature>
<dbReference type="InterPro" id="IPR007502">
    <property type="entry name" value="Helicase-assoc_dom"/>
</dbReference>
<feature type="domain" description="Helicase C-terminal" evidence="10">
    <location>
        <begin position="562"/>
        <end position="740"/>
    </location>
</feature>
<organism evidence="11 12">
    <name type="scientific">Chironomus riparius</name>
    <dbReference type="NCBI Taxonomy" id="315576"/>
    <lineage>
        <taxon>Eukaryota</taxon>
        <taxon>Metazoa</taxon>
        <taxon>Ecdysozoa</taxon>
        <taxon>Arthropoda</taxon>
        <taxon>Hexapoda</taxon>
        <taxon>Insecta</taxon>
        <taxon>Pterygota</taxon>
        <taxon>Neoptera</taxon>
        <taxon>Endopterygota</taxon>
        <taxon>Diptera</taxon>
        <taxon>Nematocera</taxon>
        <taxon>Chironomoidea</taxon>
        <taxon>Chironomidae</taxon>
        <taxon>Chironominae</taxon>
        <taxon>Chironomus</taxon>
    </lineage>
</organism>
<dbReference type="InterPro" id="IPR014001">
    <property type="entry name" value="Helicase_ATP-bd"/>
</dbReference>
<dbReference type="InterPro" id="IPR001650">
    <property type="entry name" value="Helicase_C-like"/>
</dbReference>
<dbReference type="SUPFAM" id="SSF52540">
    <property type="entry name" value="P-loop containing nucleoside triphosphate hydrolases"/>
    <property type="match status" value="1"/>
</dbReference>
<evidence type="ECO:0000313" key="11">
    <source>
        <dbReference type="EMBL" id="CAG9807174.1"/>
    </source>
</evidence>
<protein>
    <recommendedName>
        <fullName evidence="2">RNA helicase</fullName>
        <ecNumber evidence="2">3.6.4.13</ecNumber>
    </recommendedName>
</protein>
<feature type="compositionally biased region" description="Acidic residues" evidence="8">
    <location>
        <begin position="187"/>
        <end position="197"/>
    </location>
</feature>
<dbReference type="CDD" id="cd17982">
    <property type="entry name" value="DEXHc_DHX37"/>
    <property type="match status" value="1"/>
</dbReference>
<dbReference type="EC" id="3.6.4.13" evidence="2"/>
<dbReference type="GO" id="GO:0003724">
    <property type="term" value="F:RNA helicase activity"/>
    <property type="evidence" value="ECO:0007669"/>
    <property type="project" value="UniProtKB-EC"/>
</dbReference>
<evidence type="ECO:0000256" key="4">
    <source>
        <dbReference type="ARBA" id="ARBA00022801"/>
    </source>
</evidence>
<dbReference type="SMART" id="SM00847">
    <property type="entry name" value="HA2"/>
    <property type="match status" value="1"/>
</dbReference>
<evidence type="ECO:0000256" key="1">
    <source>
        <dbReference type="ARBA" id="ARBA00008792"/>
    </source>
</evidence>
<feature type="region of interest" description="Disordered" evidence="8">
    <location>
        <begin position="180"/>
        <end position="212"/>
    </location>
</feature>
<reference evidence="11" key="2">
    <citation type="submission" date="2022-10" db="EMBL/GenBank/DDBJ databases">
        <authorList>
            <consortium name="ENA_rothamsted_submissions"/>
            <consortium name="culmorum"/>
            <person name="King R."/>
        </authorList>
    </citation>
    <scope>NUCLEOTIDE SEQUENCE</scope>
</reference>
<feature type="compositionally biased region" description="Basic and acidic residues" evidence="8">
    <location>
        <begin position="198"/>
        <end position="212"/>
    </location>
</feature>
<dbReference type="Gene3D" id="1.20.120.1080">
    <property type="match status" value="1"/>
</dbReference>
<dbReference type="CDD" id="cd18791">
    <property type="entry name" value="SF2_C_RHA"/>
    <property type="match status" value="1"/>
</dbReference>
<evidence type="ECO:0000256" key="8">
    <source>
        <dbReference type="SAM" id="MobiDB-lite"/>
    </source>
</evidence>
<evidence type="ECO:0000256" key="2">
    <source>
        <dbReference type="ARBA" id="ARBA00012552"/>
    </source>
</evidence>
<evidence type="ECO:0000313" key="12">
    <source>
        <dbReference type="Proteomes" id="UP001153620"/>
    </source>
</evidence>
<dbReference type="PROSITE" id="PS51194">
    <property type="entry name" value="HELICASE_CTER"/>
    <property type="match status" value="1"/>
</dbReference>
<dbReference type="SMART" id="SM00490">
    <property type="entry name" value="HELICc"/>
    <property type="match status" value="1"/>
</dbReference>
<keyword evidence="4" id="KW-0378">Hydrolase</keyword>
<gene>
    <name evidence="11" type="ORF">CHIRRI_LOCUS10023</name>
</gene>
<dbReference type="GO" id="GO:0005524">
    <property type="term" value="F:ATP binding"/>
    <property type="evidence" value="ECO:0007669"/>
    <property type="project" value="UniProtKB-KW"/>
</dbReference>
<reference evidence="11" key="1">
    <citation type="submission" date="2022-01" db="EMBL/GenBank/DDBJ databases">
        <authorList>
            <person name="King R."/>
        </authorList>
    </citation>
    <scope>NUCLEOTIDE SEQUENCE</scope>
</reference>
<keyword evidence="3" id="KW-0547">Nucleotide-binding</keyword>
<dbReference type="Pfam" id="PF00271">
    <property type="entry name" value="Helicase_C"/>
    <property type="match status" value="1"/>
</dbReference>
<dbReference type="PROSITE" id="PS51192">
    <property type="entry name" value="HELICASE_ATP_BIND_1"/>
    <property type="match status" value="1"/>
</dbReference>
<dbReference type="GO" id="GO:0016787">
    <property type="term" value="F:hydrolase activity"/>
    <property type="evidence" value="ECO:0007669"/>
    <property type="project" value="UniProtKB-KW"/>
</dbReference>
<proteinExistence type="inferred from homology"/>
<dbReference type="FunFam" id="3.40.50.300:FF:000637">
    <property type="entry name" value="ATP-dependent RNA helicase DHX37/DHR1"/>
    <property type="match status" value="1"/>
</dbReference>
<dbReference type="EMBL" id="OU895879">
    <property type="protein sequence ID" value="CAG9807174.1"/>
    <property type="molecule type" value="Genomic_DNA"/>
</dbReference>
<comment type="similarity">
    <text evidence="1">Belongs to the DEAD box helicase family. DEAH subfamily.</text>
</comment>
<dbReference type="InterPro" id="IPR002464">
    <property type="entry name" value="DNA/RNA_helicase_DEAH_CS"/>
</dbReference>
<dbReference type="GO" id="GO:0003723">
    <property type="term" value="F:RNA binding"/>
    <property type="evidence" value="ECO:0007669"/>
    <property type="project" value="TreeGrafter"/>
</dbReference>
<evidence type="ECO:0000259" key="9">
    <source>
        <dbReference type="PROSITE" id="PS51192"/>
    </source>
</evidence>
<evidence type="ECO:0000256" key="7">
    <source>
        <dbReference type="ARBA" id="ARBA00047984"/>
    </source>
</evidence>
<evidence type="ECO:0000256" key="3">
    <source>
        <dbReference type="ARBA" id="ARBA00022741"/>
    </source>
</evidence>
<dbReference type="PANTHER" id="PTHR18934">
    <property type="entry name" value="ATP-DEPENDENT RNA HELICASE"/>
    <property type="match status" value="1"/>
</dbReference>
<dbReference type="InterPro" id="IPR011709">
    <property type="entry name" value="DEAD-box_helicase_OB_fold"/>
</dbReference>
<dbReference type="GO" id="GO:0000462">
    <property type="term" value="P:maturation of SSU-rRNA from tricistronic rRNA transcript (SSU-rRNA, 5.8S rRNA, LSU-rRNA)"/>
    <property type="evidence" value="ECO:0007669"/>
    <property type="project" value="TreeGrafter"/>
</dbReference>
<comment type="catalytic activity">
    <reaction evidence="7">
        <text>ATP + H2O = ADP + phosphate + H(+)</text>
        <dbReference type="Rhea" id="RHEA:13065"/>
        <dbReference type="ChEBI" id="CHEBI:15377"/>
        <dbReference type="ChEBI" id="CHEBI:15378"/>
        <dbReference type="ChEBI" id="CHEBI:30616"/>
        <dbReference type="ChEBI" id="CHEBI:43474"/>
        <dbReference type="ChEBI" id="CHEBI:456216"/>
        <dbReference type="EC" id="3.6.4.13"/>
    </reaction>
</comment>
<dbReference type="Gene3D" id="3.40.50.300">
    <property type="entry name" value="P-loop containing nucleotide triphosphate hydrolases"/>
    <property type="match status" value="3"/>
</dbReference>
<sequence>MGKKRFNVKGRRKVETIIDNTEVKKIELDFESKNEDEYKTTADDDNLLVLPSKKRATKIRKEATVTKILSRKQRKRLEKIVEKKKKKENRASLIEALASVQIPASELKQYTKLTSVQTKGLKKHFHEQKFGTKEKRGSENTVNENDKAGSTVRGVKRTITIDDSSESEEVPKKIRDYNVIGVNQSDSESESDEELQESETKVVDQAEVKEPEDPVAEIKDPVEISKDPVKANEVPKQLPVEKKPATYIHVERDQEIQIARLKLPIIAEEQVIMETISENTVIILAGSTGSGKTTQVPQFLYEAGYAENGKIIGVTEPRRVAAISMSKRVGREMNLSTDIVSYLIRFEGNCTPETKIKFMTDGVLLKEVESDFLLLKYSVIILDEAHERSAYTDILIGLLSRIIQLRNKKGNPLKLIIMSATLRVEDFTKNLKLFKEPPPVINVESRQFPVTVHFNKVTAEDYAREALIKTIKIHTKLPEGGILVFLTGQQEVKYLVNKLRKLFPFYGNKNAKKEEIKTESEQQLNYSDDEELDQILNIRKAIKHQKKNKKNLISQMTLPKVNLDDFQMPGDDTEADFNEDQDMLDENFEEQDEIDEKLNEMMTGTGNSQPLWVLPLYSLLPSHKQARVFEPPPEGTRLCVVSTNVAETSLTIPDVKYVVDSGRQKTKFYDKVTGVNAFVVTFTSKAAADQRAGRAGRVAPGHCYRLYSSAVYSNQFVQFSPPEIQEKPIDGLVLQMKAMGIEKVINFPFPSPPDRVQLEVAEKRLKILGALDNQEVSKITKLGSSIASFPVNPRYGKMLALSHQQNLLEYTICIVAALSVQEVLQEVPLSGENGEKDTKWRTKRRGWAGNGNSLYLGDPMILLKAIGAAEYAHSQNKLQNFCDENGLRMKGVQEIRKLRVQLTNEVNLNVPNLSLAVNPKMEPPTDQQAKLLRQILMSGLGDQVARKIPDDEIKLKEDKHKFKHAYQIPDVEEPVFMHSCSILKKKQPEWVIYQEIFETRNGDSTKMFIRGITAIEPEWLLKFAPALCNFTKTLEEPEPRYDSDDDKIYCHVKATFGRSGWELPIAEMEMPESLDKYRHFGKFLLEGAVFEKLAEFKKNLLSTPSTMIKSWSKLVPRTETMMNALANKQVDSRKKLVKELKENSNYLLKQYLMWIPEALQYKVTTTWSELLN</sequence>
<dbReference type="Pfam" id="PF07717">
    <property type="entry name" value="OB_NTP_bind"/>
    <property type="match status" value="1"/>
</dbReference>
<dbReference type="PROSITE" id="PS00690">
    <property type="entry name" value="DEAH_ATP_HELICASE"/>
    <property type="match status" value="1"/>
</dbReference>
<dbReference type="PANTHER" id="PTHR18934:SF99">
    <property type="entry name" value="ATP-DEPENDENT RNA HELICASE DHX37-RELATED"/>
    <property type="match status" value="1"/>
</dbReference>
<evidence type="ECO:0000256" key="6">
    <source>
        <dbReference type="ARBA" id="ARBA00022840"/>
    </source>
</evidence>
<dbReference type="Proteomes" id="UP001153620">
    <property type="component" value="Chromosome 3"/>
</dbReference>
<evidence type="ECO:0000259" key="10">
    <source>
        <dbReference type="PROSITE" id="PS51194"/>
    </source>
</evidence>
<dbReference type="Pfam" id="PF21010">
    <property type="entry name" value="HA2_C"/>
    <property type="match status" value="1"/>
</dbReference>
<dbReference type="Pfam" id="PF00270">
    <property type="entry name" value="DEAD"/>
    <property type="match status" value="1"/>
</dbReference>
<dbReference type="InterPro" id="IPR027417">
    <property type="entry name" value="P-loop_NTPase"/>
</dbReference>
<keyword evidence="5" id="KW-0347">Helicase</keyword>
<dbReference type="OrthoDB" id="10025033at2759"/>
<dbReference type="Pfam" id="PF23362">
    <property type="entry name" value="DHX37_C"/>
    <property type="match status" value="1"/>
</dbReference>
<feature type="region of interest" description="Disordered" evidence="8">
    <location>
        <begin position="129"/>
        <end position="151"/>
    </location>
</feature>